<dbReference type="eggNOG" id="COG2963">
    <property type="taxonomic scope" value="Bacteria"/>
</dbReference>
<dbReference type="SUPFAM" id="SSF46689">
    <property type="entry name" value="Homeodomain-like"/>
    <property type="match status" value="1"/>
</dbReference>
<accession>E6S6M1</accession>
<keyword evidence="2" id="KW-1133">Transmembrane helix</keyword>
<evidence type="ECO:0000313" key="4">
    <source>
        <dbReference type="Proteomes" id="UP000008914"/>
    </source>
</evidence>
<evidence type="ECO:0000256" key="1">
    <source>
        <dbReference type="SAM" id="MobiDB-lite"/>
    </source>
</evidence>
<feature type="compositionally biased region" description="Acidic residues" evidence="1">
    <location>
        <begin position="97"/>
        <end position="115"/>
    </location>
</feature>
<feature type="transmembrane region" description="Helical" evidence="2">
    <location>
        <begin position="375"/>
        <end position="397"/>
    </location>
</feature>
<reference evidence="3 4" key="1">
    <citation type="journal article" date="2010" name="Stand. Genomic Sci.">
        <title>Complete genome sequence of Intrasporangium calvum type strain (7 KIP).</title>
        <authorList>
            <person name="Del Rio T.G."/>
            <person name="Chertkov O."/>
            <person name="Yasawong M."/>
            <person name="Lucas S."/>
            <person name="Deshpande S."/>
            <person name="Cheng J.F."/>
            <person name="Detter C."/>
            <person name="Tapia R."/>
            <person name="Han C."/>
            <person name="Goodwin L."/>
            <person name="Pitluck S."/>
            <person name="Liolios K."/>
            <person name="Ivanova N."/>
            <person name="Mavromatis K."/>
            <person name="Pati A."/>
            <person name="Chen A."/>
            <person name="Palaniappan K."/>
            <person name="Land M."/>
            <person name="Hauser L."/>
            <person name="Chang Y.J."/>
            <person name="Jeffries C.D."/>
            <person name="Rohde M."/>
            <person name="Pukall R."/>
            <person name="Sikorski J."/>
            <person name="Goker M."/>
            <person name="Woyke T."/>
            <person name="Bristow J."/>
            <person name="Eisen J.A."/>
            <person name="Markowitz V."/>
            <person name="Hugenholtz P."/>
            <person name="Kyrpides N.C."/>
            <person name="Klenk H.P."/>
            <person name="Lapidus A."/>
        </authorList>
    </citation>
    <scope>NUCLEOTIDE SEQUENCE [LARGE SCALE GENOMIC DNA]</scope>
    <source>
        <strain evidence="4">ATCC 23552 / DSM 43043 / JCM 3097 / NBRC 12989 / 7 KIP</strain>
    </source>
</reference>
<dbReference type="InterPro" id="IPR002514">
    <property type="entry name" value="Transposase_8"/>
</dbReference>
<feature type="region of interest" description="Disordered" evidence="1">
    <location>
        <begin position="155"/>
        <end position="197"/>
    </location>
</feature>
<feature type="region of interest" description="Disordered" evidence="1">
    <location>
        <begin position="1"/>
        <end position="45"/>
    </location>
</feature>
<feature type="compositionally biased region" description="Basic and acidic residues" evidence="1">
    <location>
        <begin position="1"/>
        <end position="20"/>
    </location>
</feature>
<feature type="transmembrane region" description="Helical" evidence="2">
    <location>
        <begin position="263"/>
        <end position="287"/>
    </location>
</feature>
<dbReference type="EMBL" id="CP002343">
    <property type="protein sequence ID" value="ADU50038.1"/>
    <property type="molecule type" value="Genomic_DNA"/>
</dbReference>
<evidence type="ECO:0000256" key="2">
    <source>
        <dbReference type="SAM" id="Phobius"/>
    </source>
</evidence>
<name>E6S6M1_INTC7</name>
<evidence type="ECO:0000313" key="3">
    <source>
        <dbReference type="EMBL" id="ADU50038.1"/>
    </source>
</evidence>
<dbReference type="HOGENOM" id="CLU_692189_0_0_11"/>
<proteinExistence type="predicted"/>
<feature type="compositionally biased region" description="Basic and acidic residues" evidence="1">
    <location>
        <begin position="80"/>
        <end position="96"/>
    </location>
</feature>
<dbReference type="Proteomes" id="UP000008914">
    <property type="component" value="Chromosome"/>
</dbReference>
<dbReference type="KEGG" id="ica:Intca_3565"/>
<dbReference type="Gene3D" id="1.10.10.60">
    <property type="entry name" value="Homeodomain-like"/>
    <property type="match status" value="1"/>
</dbReference>
<dbReference type="Pfam" id="PF01527">
    <property type="entry name" value="HTH_Tnp_1"/>
    <property type="match status" value="1"/>
</dbReference>
<dbReference type="GO" id="GO:0004803">
    <property type="term" value="F:transposase activity"/>
    <property type="evidence" value="ECO:0007669"/>
    <property type="project" value="InterPro"/>
</dbReference>
<dbReference type="AlphaFoldDB" id="E6S6M1"/>
<protein>
    <submittedName>
        <fullName evidence="3">Transposase IS3/IS911 family protein</fullName>
    </submittedName>
</protein>
<dbReference type="RefSeq" id="WP_013494345.1">
    <property type="nucleotide sequence ID" value="NC_014830.1"/>
</dbReference>
<dbReference type="OrthoDB" id="4350935at2"/>
<feature type="region of interest" description="Disordered" evidence="1">
    <location>
        <begin position="64"/>
        <end position="134"/>
    </location>
</feature>
<keyword evidence="2" id="KW-0812">Transmembrane</keyword>
<dbReference type="GO" id="GO:0003677">
    <property type="term" value="F:DNA binding"/>
    <property type="evidence" value="ECO:0007669"/>
    <property type="project" value="InterPro"/>
</dbReference>
<feature type="transmembrane region" description="Helical" evidence="2">
    <location>
        <begin position="334"/>
        <end position="354"/>
    </location>
</feature>
<dbReference type="InterPro" id="IPR009057">
    <property type="entry name" value="Homeodomain-like_sf"/>
</dbReference>
<feature type="transmembrane region" description="Helical" evidence="2">
    <location>
        <begin position="299"/>
        <end position="322"/>
    </location>
</feature>
<keyword evidence="2" id="KW-0472">Membrane</keyword>
<feature type="transmembrane region" description="Helical" evidence="2">
    <location>
        <begin position="234"/>
        <end position="251"/>
    </location>
</feature>
<gene>
    <name evidence="3" type="ordered locus">Intca_3565</name>
</gene>
<sequence>MSHPPMERSPADQDPHRDQPDEAVVVHLPSRRAPPTKPERPKRYSDEFRADAVALARRQGVTVAGAAQQVGVSASTLRRWLRDASTREVGPERTDPEQTDPEQTDPEQTDPEQTDPEQQPRSYRPDAAWDARPVRQRIDDEWPDWRAFDWPVLPVLPDQETRPPEPATGRGGSTAPGRRAVTPRGRPSRPVRPRVVDSAAGAAPAAAAARELERAVVGDGVFAATARLGPLHRLVVVLAAFTACIALSRLVPESYSWRPTVSAFHVMSLVVSFGAVLLVDWHGLLWLSGRRALTESTRLAAAASPIIWAGLGGLFLTGTLLRPDIGSPLTLLKLALVLAVCVNGAVMAPVRLRLASLSADASPVDVPEREWHRMMLSTAVSQVGWWGAVVIGFVNAAT</sequence>
<feature type="compositionally biased region" description="Basic and acidic residues" evidence="1">
    <location>
        <begin position="123"/>
        <end position="134"/>
    </location>
</feature>
<dbReference type="GO" id="GO:0006313">
    <property type="term" value="P:DNA transposition"/>
    <property type="evidence" value="ECO:0007669"/>
    <property type="project" value="InterPro"/>
</dbReference>
<keyword evidence="4" id="KW-1185">Reference proteome</keyword>
<organism evidence="3 4">
    <name type="scientific">Intrasporangium calvum (strain ATCC 23552 / DSM 43043 / JCM 3097 / NBRC 12989 / NCIMB 10167 / NRRL B-3866 / 7 KIP)</name>
    <dbReference type="NCBI Taxonomy" id="710696"/>
    <lineage>
        <taxon>Bacteria</taxon>
        <taxon>Bacillati</taxon>
        <taxon>Actinomycetota</taxon>
        <taxon>Actinomycetes</taxon>
        <taxon>Micrococcales</taxon>
        <taxon>Intrasporangiaceae</taxon>
        <taxon>Intrasporangium</taxon>
    </lineage>
</organism>